<protein>
    <recommendedName>
        <fullName evidence="2">DUF418 domain-containing protein</fullName>
    </recommendedName>
</protein>
<feature type="domain" description="DUF418" evidence="2">
    <location>
        <begin position="232"/>
        <end position="385"/>
    </location>
</feature>
<feature type="transmembrane region" description="Helical" evidence="1">
    <location>
        <begin position="123"/>
        <end position="138"/>
    </location>
</feature>
<dbReference type="PANTHER" id="PTHR30590:SF2">
    <property type="entry name" value="INNER MEMBRANE PROTEIN"/>
    <property type="match status" value="1"/>
</dbReference>
<proteinExistence type="predicted"/>
<name>A0A1G8XBH8_9BACI</name>
<keyword evidence="1" id="KW-0472">Membrane</keyword>
<evidence type="ECO:0000256" key="1">
    <source>
        <dbReference type="SAM" id="Phobius"/>
    </source>
</evidence>
<dbReference type="PANTHER" id="PTHR30590">
    <property type="entry name" value="INNER MEMBRANE PROTEIN"/>
    <property type="match status" value="1"/>
</dbReference>
<keyword evidence="1" id="KW-0812">Transmembrane</keyword>
<feature type="transmembrane region" description="Helical" evidence="1">
    <location>
        <begin position="346"/>
        <end position="367"/>
    </location>
</feature>
<gene>
    <name evidence="3" type="ORF">SAMN05216243_1265</name>
</gene>
<dbReference type="Pfam" id="PF04235">
    <property type="entry name" value="DUF418"/>
    <property type="match status" value="1"/>
</dbReference>
<dbReference type="EMBL" id="FNFL01000001">
    <property type="protein sequence ID" value="SDJ87744.1"/>
    <property type="molecule type" value="Genomic_DNA"/>
</dbReference>
<feature type="transmembrane region" description="Helical" evidence="1">
    <location>
        <begin position="318"/>
        <end position="340"/>
    </location>
</feature>
<dbReference type="STRING" id="407036.SAMN05216243_1265"/>
<feature type="transmembrane region" description="Helical" evidence="1">
    <location>
        <begin position="96"/>
        <end position="117"/>
    </location>
</feature>
<feature type="transmembrane region" description="Helical" evidence="1">
    <location>
        <begin position="21"/>
        <end position="44"/>
    </location>
</feature>
<feature type="transmembrane region" description="Helical" evidence="1">
    <location>
        <begin position="250"/>
        <end position="268"/>
    </location>
</feature>
<evidence type="ECO:0000259" key="2">
    <source>
        <dbReference type="Pfam" id="PF04235"/>
    </source>
</evidence>
<dbReference type="RefSeq" id="WP_093212060.1">
    <property type="nucleotide sequence ID" value="NZ_FNFL01000001.1"/>
</dbReference>
<dbReference type="AlphaFoldDB" id="A0A1G8XBH8"/>
<feature type="transmembrane region" description="Helical" evidence="1">
    <location>
        <begin position="280"/>
        <end position="298"/>
    </location>
</feature>
<keyword evidence="1" id="KW-1133">Transmembrane helix</keyword>
<feature type="transmembrane region" description="Helical" evidence="1">
    <location>
        <begin position="64"/>
        <end position="84"/>
    </location>
</feature>
<dbReference type="InterPro" id="IPR007349">
    <property type="entry name" value="DUF418"/>
</dbReference>
<keyword evidence="4" id="KW-1185">Reference proteome</keyword>
<evidence type="ECO:0000313" key="4">
    <source>
        <dbReference type="Proteomes" id="UP000198694"/>
    </source>
</evidence>
<dbReference type="Proteomes" id="UP000198694">
    <property type="component" value="Unassembled WGS sequence"/>
</dbReference>
<sequence>MRRTGGPIEDNQRLAWIDAARGLAILGIFMVNVPAFNAPFFLYGGEEQYWSLPVDHAVQTIIDIFFQASFYTLFSFLFGFGFQLMRERLEAKQLNVHYILLRRMMVLIGFGLIHSFLIWHGDILLSYGLIGLLLFFFYRRKNSTLISWSIAMLIIPALLLTGLYYLVRDQLDNLAQNTSRQVNQSFANYGNGSLLDIWQQNAGDWLYANGGITYLFLICNLLPLFLLGIYTARKKWLYHVGKHKRLLAKAWIVTGLLFMLVKAGPYLIGNPMWLGSLQDIIGGSSSALFYLLSLTLAFQQTALRKLLEPLTSVGRMSLTNYLLQSIICFFLFYSVGFGFYGSIRPIHSAILVLVIFSLQVILSKWWFQHYRFGPVEWLWRSLTYGRRQSFKKANERSGFPGRK</sequence>
<reference evidence="3 4" key="1">
    <citation type="submission" date="2016-10" db="EMBL/GenBank/DDBJ databases">
        <authorList>
            <person name="de Groot N.N."/>
        </authorList>
    </citation>
    <scope>NUCLEOTIDE SEQUENCE [LARGE SCALE GENOMIC DNA]</scope>
    <source>
        <strain evidence="3 4">CGMCC 1.6502</strain>
    </source>
</reference>
<dbReference type="OrthoDB" id="9807744at2"/>
<evidence type="ECO:0000313" key="3">
    <source>
        <dbReference type="EMBL" id="SDJ87744.1"/>
    </source>
</evidence>
<accession>A0A1G8XBH8</accession>
<feature type="transmembrane region" description="Helical" evidence="1">
    <location>
        <begin position="211"/>
        <end position="230"/>
    </location>
</feature>
<feature type="transmembrane region" description="Helical" evidence="1">
    <location>
        <begin position="145"/>
        <end position="167"/>
    </location>
</feature>
<dbReference type="InterPro" id="IPR052529">
    <property type="entry name" value="Bact_Transport_Assoc"/>
</dbReference>
<organism evidence="3 4">
    <name type="scientific">Sediminibacillus albus</name>
    <dbReference type="NCBI Taxonomy" id="407036"/>
    <lineage>
        <taxon>Bacteria</taxon>
        <taxon>Bacillati</taxon>
        <taxon>Bacillota</taxon>
        <taxon>Bacilli</taxon>
        <taxon>Bacillales</taxon>
        <taxon>Bacillaceae</taxon>
        <taxon>Sediminibacillus</taxon>
    </lineage>
</organism>